<sequence length="25" mass="2684">GTKTTNSINCSNRRQFSASIGTNII</sequence>
<evidence type="ECO:0000313" key="2">
    <source>
        <dbReference type="Proteomes" id="UP000663836"/>
    </source>
</evidence>
<name>A0A820HN65_9BILA</name>
<dbReference type="EMBL" id="CAJOBD010035095">
    <property type="protein sequence ID" value="CAF4298711.1"/>
    <property type="molecule type" value="Genomic_DNA"/>
</dbReference>
<reference evidence="1" key="1">
    <citation type="submission" date="2021-02" db="EMBL/GenBank/DDBJ databases">
        <authorList>
            <person name="Nowell W R."/>
        </authorList>
    </citation>
    <scope>NUCLEOTIDE SEQUENCE</scope>
</reference>
<evidence type="ECO:0000313" key="1">
    <source>
        <dbReference type="EMBL" id="CAF4298711.1"/>
    </source>
</evidence>
<protein>
    <submittedName>
        <fullName evidence="1">Uncharacterized protein</fullName>
    </submittedName>
</protein>
<organism evidence="1 2">
    <name type="scientific">Rotaria sordida</name>
    <dbReference type="NCBI Taxonomy" id="392033"/>
    <lineage>
        <taxon>Eukaryota</taxon>
        <taxon>Metazoa</taxon>
        <taxon>Spiralia</taxon>
        <taxon>Gnathifera</taxon>
        <taxon>Rotifera</taxon>
        <taxon>Eurotatoria</taxon>
        <taxon>Bdelloidea</taxon>
        <taxon>Philodinida</taxon>
        <taxon>Philodinidae</taxon>
        <taxon>Rotaria</taxon>
    </lineage>
</organism>
<gene>
    <name evidence="1" type="ORF">JBS370_LOCUS40309</name>
</gene>
<comment type="caution">
    <text evidence="1">The sequence shown here is derived from an EMBL/GenBank/DDBJ whole genome shotgun (WGS) entry which is preliminary data.</text>
</comment>
<proteinExistence type="predicted"/>
<dbReference type="AlphaFoldDB" id="A0A820HN65"/>
<feature type="non-terminal residue" evidence="1">
    <location>
        <position position="1"/>
    </location>
</feature>
<dbReference type="Proteomes" id="UP000663836">
    <property type="component" value="Unassembled WGS sequence"/>
</dbReference>
<accession>A0A820HN65</accession>